<reference evidence="1" key="1">
    <citation type="submission" date="2019-04" db="EMBL/GenBank/DDBJ databases">
        <title>Evolution of Biomass-Degrading Anaerobic Consortia Revealed by Metagenomics.</title>
        <authorList>
            <person name="Peng X."/>
        </authorList>
    </citation>
    <scope>NUCLEOTIDE SEQUENCE</scope>
    <source>
        <strain evidence="1">SIG12</strain>
    </source>
</reference>
<sequence>MIKEIKIFLILLVLFISISTVSAEGNFTSLQKEIDSSTDSIEITQIISTIIQQILNLIQEF</sequence>
<proteinExistence type="predicted"/>
<gene>
    <name evidence="1" type="ORF">E7Z73_06385</name>
</gene>
<dbReference type="Proteomes" id="UP000762703">
    <property type="component" value="Unassembled WGS sequence"/>
</dbReference>
<accession>A0A8T3VDT6</accession>
<dbReference type="AlphaFoldDB" id="A0A8T3VDT6"/>
<protein>
    <submittedName>
        <fullName evidence="1">Uncharacterized protein</fullName>
    </submittedName>
</protein>
<organism evidence="1 2">
    <name type="scientific">Methanobrevibacter millerae</name>
    <dbReference type="NCBI Taxonomy" id="230361"/>
    <lineage>
        <taxon>Archaea</taxon>
        <taxon>Methanobacteriati</taxon>
        <taxon>Methanobacteriota</taxon>
        <taxon>Methanomada group</taxon>
        <taxon>Methanobacteria</taxon>
        <taxon>Methanobacteriales</taxon>
        <taxon>Methanobacteriaceae</taxon>
        <taxon>Methanobrevibacter</taxon>
    </lineage>
</organism>
<evidence type="ECO:0000313" key="2">
    <source>
        <dbReference type="Proteomes" id="UP000762703"/>
    </source>
</evidence>
<dbReference type="RefSeq" id="WP_303737002.1">
    <property type="nucleotide sequence ID" value="NZ_SUTE01000047.1"/>
</dbReference>
<name>A0A8T3VDT6_9EURY</name>
<evidence type="ECO:0000313" key="1">
    <source>
        <dbReference type="EMBL" id="MBE6505352.1"/>
    </source>
</evidence>
<dbReference type="EMBL" id="SUTE01000047">
    <property type="protein sequence ID" value="MBE6505352.1"/>
    <property type="molecule type" value="Genomic_DNA"/>
</dbReference>
<comment type="caution">
    <text evidence="1">The sequence shown here is derived from an EMBL/GenBank/DDBJ whole genome shotgun (WGS) entry which is preliminary data.</text>
</comment>